<sequence length="66" mass="7717">CYTLLEDAKNKKSYDRLAICYVRLGICRDEAKLIQKGFSLLGLTKETSIMSHLKKEVEIYYQAKER</sequence>
<organism evidence="1 2">
    <name type="scientific">Streptococcus pneumoniae</name>
    <dbReference type="NCBI Taxonomy" id="1313"/>
    <lineage>
        <taxon>Bacteria</taxon>
        <taxon>Bacillati</taxon>
        <taxon>Bacillota</taxon>
        <taxon>Bacilli</taxon>
        <taxon>Lactobacillales</taxon>
        <taxon>Streptococcaceae</taxon>
        <taxon>Streptococcus</taxon>
    </lineage>
</organism>
<comment type="caution">
    <text evidence="1">The sequence shown here is derived from an EMBL/GenBank/DDBJ whole genome shotgun (WGS) entry which is preliminary data.</text>
</comment>
<dbReference type="AlphaFoldDB" id="A0AA44MZ80"/>
<name>A0AA44MZ80_STREE</name>
<accession>A0AA44MZ80</accession>
<protein>
    <submittedName>
        <fullName evidence="1">DNA-binding protein</fullName>
    </submittedName>
</protein>
<evidence type="ECO:0000313" key="2">
    <source>
        <dbReference type="Proteomes" id="UP000214939"/>
    </source>
</evidence>
<proteinExistence type="predicted"/>
<dbReference type="EMBL" id="NNBW01000022">
    <property type="protein sequence ID" value="OYL31352.1"/>
    <property type="molecule type" value="Genomic_DNA"/>
</dbReference>
<reference evidence="1 2" key="1">
    <citation type="submission" date="2017-07" db="EMBL/GenBank/DDBJ databases">
        <title>Invasive disease caused simultaneously by more than one serotype of Streptococcus pneumoniae, South Africa.</title>
        <authorList>
            <person name="Ndlangisa K."/>
            <person name="Du Plessis M."/>
            <person name="Von Gottberg A."/>
        </authorList>
    </citation>
    <scope>NUCLEOTIDE SEQUENCE [LARGE SCALE GENOMIC DNA]</scope>
    <source>
        <strain evidence="1 2">8227-15B</strain>
    </source>
</reference>
<feature type="non-terminal residue" evidence="1">
    <location>
        <position position="1"/>
    </location>
</feature>
<keyword evidence="1" id="KW-0238">DNA-binding</keyword>
<gene>
    <name evidence="1" type="ORF">A5N45_02455</name>
</gene>
<dbReference type="GO" id="GO:0003677">
    <property type="term" value="F:DNA binding"/>
    <property type="evidence" value="ECO:0007669"/>
    <property type="project" value="UniProtKB-KW"/>
</dbReference>
<evidence type="ECO:0000313" key="1">
    <source>
        <dbReference type="EMBL" id="OYL31352.1"/>
    </source>
</evidence>
<dbReference type="Proteomes" id="UP000214939">
    <property type="component" value="Unassembled WGS sequence"/>
</dbReference>